<keyword evidence="6 10" id="KW-0812">Transmembrane</keyword>
<evidence type="ECO:0000256" key="1">
    <source>
        <dbReference type="ARBA" id="ARBA00004651"/>
    </source>
</evidence>
<feature type="transmembrane region" description="Helical" evidence="10">
    <location>
        <begin position="417"/>
        <end position="435"/>
    </location>
</feature>
<feature type="transmembrane region" description="Helical" evidence="10">
    <location>
        <begin position="171"/>
        <end position="192"/>
    </location>
</feature>
<dbReference type="GO" id="GO:0005886">
    <property type="term" value="C:plasma membrane"/>
    <property type="evidence" value="ECO:0007669"/>
    <property type="project" value="UniProtKB-SubCell"/>
</dbReference>
<keyword evidence="5" id="KW-0762">Sugar transport</keyword>
<evidence type="ECO:0000259" key="11">
    <source>
        <dbReference type="PROSITE" id="PS50850"/>
    </source>
</evidence>
<dbReference type="EMBL" id="LR699119">
    <property type="protein sequence ID" value="VVC75487.1"/>
    <property type="molecule type" value="Genomic_DNA"/>
</dbReference>
<evidence type="ECO:0000256" key="9">
    <source>
        <dbReference type="RuleBase" id="RU003346"/>
    </source>
</evidence>
<dbReference type="OrthoDB" id="5368493at2"/>
<dbReference type="InterPro" id="IPR020846">
    <property type="entry name" value="MFS_dom"/>
</dbReference>
<evidence type="ECO:0000256" key="10">
    <source>
        <dbReference type="SAM" id="Phobius"/>
    </source>
</evidence>
<dbReference type="PROSITE" id="PS50850">
    <property type="entry name" value="MFS"/>
    <property type="match status" value="1"/>
</dbReference>
<keyword evidence="8 10" id="KW-0472">Membrane</keyword>
<evidence type="ECO:0000256" key="8">
    <source>
        <dbReference type="ARBA" id="ARBA00023136"/>
    </source>
</evidence>
<evidence type="ECO:0000313" key="12">
    <source>
        <dbReference type="EMBL" id="VVC75487.1"/>
    </source>
</evidence>
<feature type="transmembrane region" description="Helical" evidence="10">
    <location>
        <begin position="112"/>
        <end position="131"/>
    </location>
</feature>
<evidence type="ECO:0000256" key="3">
    <source>
        <dbReference type="ARBA" id="ARBA00022448"/>
    </source>
</evidence>
<evidence type="ECO:0000256" key="7">
    <source>
        <dbReference type="ARBA" id="ARBA00022989"/>
    </source>
</evidence>
<dbReference type="PROSITE" id="PS00217">
    <property type="entry name" value="SUGAR_TRANSPORT_2"/>
    <property type="match status" value="1"/>
</dbReference>
<dbReference type="GO" id="GO:0022857">
    <property type="term" value="F:transmembrane transporter activity"/>
    <property type="evidence" value="ECO:0007669"/>
    <property type="project" value="InterPro"/>
</dbReference>
<dbReference type="PANTHER" id="PTHR48020">
    <property type="entry name" value="PROTON MYO-INOSITOL COTRANSPORTER"/>
    <property type="match status" value="1"/>
</dbReference>
<dbReference type="AlphaFoldDB" id="A0A5E4PGB2"/>
<dbReference type="InterPro" id="IPR003663">
    <property type="entry name" value="Sugar/inositol_transpt"/>
</dbReference>
<organism evidence="12 13">
    <name type="scientific">Aquicella siphonis</name>
    <dbReference type="NCBI Taxonomy" id="254247"/>
    <lineage>
        <taxon>Bacteria</taxon>
        <taxon>Pseudomonadati</taxon>
        <taxon>Pseudomonadota</taxon>
        <taxon>Gammaproteobacteria</taxon>
        <taxon>Legionellales</taxon>
        <taxon>Coxiellaceae</taxon>
        <taxon>Aquicella</taxon>
    </lineage>
</organism>
<gene>
    <name evidence="12" type="primary">galP_1</name>
    <name evidence="12" type="ORF">AQUSIP_07770</name>
</gene>
<evidence type="ECO:0000256" key="4">
    <source>
        <dbReference type="ARBA" id="ARBA00022475"/>
    </source>
</evidence>
<dbReference type="InterPro" id="IPR005828">
    <property type="entry name" value="MFS_sugar_transport-like"/>
</dbReference>
<dbReference type="InterPro" id="IPR050814">
    <property type="entry name" value="Myo-inositol_Transporter"/>
</dbReference>
<feature type="transmembrane region" description="Helical" evidence="10">
    <location>
        <begin position="12"/>
        <end position="32"/>
    </location>
</feature>
<sequence length="467" mass="51113">MYKSDSHSSPQLNFFLILITTIAAIGGFLFGYDTGIISGALLFIQSSFSVSVMTQEIIVSSVILGALAGALSSGRLADSFGSQRMLLAMSVTFIAGTLISACAPTITLLILGRFIIGVAIGITSYVSPLFISEMAPARHRGSLVLLNGIMITSGEAIAFLVDYLLVPTQSWRLMFATGLIPAAVLFTGMLLLPATPRWTALKGQMEKSKKILARIRHSACVEQEWNEILRLADRQRSNWSDLFSKSLRPVLMIGLGLGVFQQFIGINTVMYYGPSIFKAAGFQSQSSQILATFCMGMVNTLMSIVSVILIDRVGRRRMLLIGLTVSGASLYLIGYVFSRHTHQSLDIWISFIFMIIYIAGYSMSLGSLFWLVISEIYPLNIRGLAMSFATAAQWAANFIVAATFLSTLNAFGPAYTFWGYACMCIISLVFCYYLVPETRGVSLEQIEHNLRLGKRSRDLGQPISALT</sequence>
<evidence type="ECO:0000313" key="13">
    <source>
        <dbReference type="Proteomes" id="UP000324194"/>
    </source>
</evidence>
<protein>
    <submittedName>
        <fullName evidence="12">Galactose-proton symporter</fullName>
    </submittedName>
</protein>
<dbReference type="PRINTS" id="PR00171">
    <property type="entry name" value="SUGRTRNSPORT"/>
</dbReference>
<feature type="transmembrane region" description="Helical" evidence="10">
    <location>
        <begin position="349"/>
        <end position="372"/>
    </location>
</feature>
<keyword evidence="3 9" id="KW-0813">Transport</keyword>
<feature type="transmembrane region" description="Helical" evidence="10">
    <location>
        <begin position="52"/>
        <end position="73"/>
    </location>
</feature>
<dbReference type="Proteomes" id="UP000324194">
    <property type="component" value="Chromosome 1"/>
</dbReference>
<reference evidence="12 13" key="1">
    <citation type="submission" date="2019-08" db="EMBL/GenBank/DDBJ databases">
        <authorList>
            <person name="Guy L."/>
        </authorList>
    </citation>
    <scope>NUCLEOTIDE SEQUENCE [LARGE SCALE GENOMIC DNA]</scope>
    <source>
        <strain evidence="12 13">SGT-108</strain>
    </source>
</reference>
<feature type="transmembrane region" description="Helical" evidence="10">
    <location>
        <begin position="250"/>
        <end position="269"/>
    </location>
</feature>
<dbReference type="PROSITE" id="PS00216">
    <property type="entry name" value="SUGAR_TRANSPORT_1"/>
    <property type="match status" value="1"/>
</dbReference>
<evidence type="ECO:0000256" key="6">
    <source>
        <dbReference type="ARBA" id="ARBA00022692"/>
    </source>
</evidence>
<dbReference type="Gene3D" id="1.20.1250.20">
    <property type="entry name" value="MFS general substrate transporter like domains"/>
    <property type="match status" value="1"/>
</dbReference>
<evidence type="ECO:0000256" key="5">
    <source>
        <dbReference type="ARBA" id="ARBA00022597"/>
    </source>
</evidence>
<comment type="subcellular location">
    <subcellularLocation>
        <location evidence="1">Cell membrane</location>
        <topology evidence="1">Multi-pass membrane protein</topology>
    </subcellularLocation>
</comment>
<dbReference type="InterPro" id="IPR005829">
    <property type="entry name" value="Sugar_transporter_CS"/>
</dbReference>
<evidence type="ECO:0000256" key="2">
    <source>
        <dbReference type="ARBA" id="ARBA00010992"/>
    </source>
</evidence>
<dbReference type="RefSeq" id="WP_148338788.1">
    <property type="nucleotide sequence ID" value="NZ_LR699119.1"/>
</dbReference>
<keyword evidence="4" id="KW-1003">Cell membrane</keyword>
<dbReference type="Pfam" id="PF00083">
    <property type="entry name" value="Sugar_tr"/>
    <property type="match status" value="1"/>
</dbReference>
<comment type="similarity">
    <text evidence="2 9">Belongs to the major facilitator superfamily. Sugar transporter (TC 2.A.1.1) family.</text>
</comment>
<dbReference type="FunFam" id="1.20.1250.20:FF:000218">
    <property type="entry name" value="facilitated trehalose transporter Tret1"/>
    <property type="match status" value="1"/>
</dbReference>
<feature type="domain" description="Major facilitator superfamily (MFS) profile" evidence="11">
    <location>
        <begin position="19"/>
        <end position="439"/>
    </location>
</feature>
<feature type="transmembrane region" description="Helical" evidence="10">
    <location>
        <begin position="384"/>
        <end position="405"/>
    </location>
</feature>
<dbReference type="InterPro" id="IPR036259">
    <property type="entry name" value="MFS_trans_sf"/>
</dbReference>
<name>A0A5E4PGB2_9COXI</name>
<proteinExistence type="inferred from homology"/>
<feature type="transmembrane region" description="Helical" evidence="10">
    <location>
        <begin position="85"/>
        <end position="106"/>
    </location>
</feature>
<accession>A0A5E4PGB2</accession>
<feature type="transmembrane region" description="Helical" evidence="10">
    <location>
        <begin position="143"/>
        <end position="165"/>
    </location>
</feature>
<dbReference type="SUPFAM" id="SSF103473">
    <property type="entry name" value="MFS general substrate transporter"/>
    <property type="match status" value="1"/>
</dbReference>
<keyword evidence="7 10" id="KW-1133">Transmembrane helix</keyword>
<feature type="transmembrane region" description="Helical" evidence="10">
    <location>
        <begin position="289"/>
        <end position="310"/>
    </location>
</feature>
<feature type="transmembrane region" description="Helical" evidence="10">
    <location>
        <begin position="317"/>
        <end position="337"/>
    </location>
</feature>
<dbReference type="NCBIfam" id="TIGR00879">
    <property type="entry name" value="SP"/>
    <property type="match status" value="1"/>
</dbReference>
<dbReference type="KEGG" id="asip:AQUSIP_07770"/>
<dbReference type="PANTHER" id="PTHR48020:SF12">
    <property type="entry name" value="PROTON MYO-INOSITOL COTRANSPORTER"/>
    <property type="match status" value="1"/>
</dbReference>
<keyword evidence="13" id="KW-1185">Reference proteome</keyword>